<comment type="similarity">
    <text evidence="1">Belongs to the ROK (NagC/XylR) family.</text>
</comment>
<gene>
    <name evidence="2" type="ORF">F4694_001144</name>
</gene>
<accession>A0A852T6K9</accession>
<keyword evidence="2" id="KW-0808">Transferase</keyword>
<reference evidence="3" key="1">
    <citation type="submission" date="2020-07" db="EMBL/GenBank/DDBJ databases">
        <authorList>
            <person name="Partida-Martinez L."/>
            <person name="Huntemann M."/>
            <person name="Clum A."/>
            <person name="Wang J."/>
            <person name="Palaniappan K."/>
            <person name="Ritter S."/>
            <person name="Chen I.-M."/>
            <person name="Stamatis D."/>
            <person name="Reddy T."/>
            <person name="O'Malley R."/>
            <person name="Daum C."/>
            <person name="Shapiro N."/>
            <person name="Ivanova N."/>
            <person name="Kyrpides N."/>
            <person name="Woyke T."/>
        </authorList>
    </citation>
    <scope>NUCLEOTIDE SEQUENCE [LARGE SCALE GENOMIC DNA]</scope>
    <source>
        <strain evidence="3">AT2.8</strain>
    </source>
</reference>
<name>A0A852T6K9_9BACI</name>
<dbReference type="GO" id="GO:0016301">
    <property type="term" value="F:kinase activity"/>
    <property type="evidence" value="ECO:0007669"/>
    <property type="project" value="UniProtKB-KW"/>
</dbReference>
<evidence type="ECO:0000313" key="2">
    <source>
        <dbReference type="EMBL" id="NYE04400.1"/>
    </source>
</evidence>
<dbReference type="Gene3D" id="3.30.420.40">
    <property type="match status" value="2"/>
</dbReference>
<dbReference type="InterPro" id="IPR043129">
    <property type="entry name" value="ATPase_NBD"/>
</dbReference>
<evidence type="ECO:0000256" key="1">
    <source>
        <dbReference type="ARBA" id="ARBA00006479"/>
    </source>
</evidence>
<reference evidence="3" key="2">
    <citation type="submission" date="2020-08" db="EMBL/GenBank/DDBJ databases">
        <title>The Agave Microbiome: Exploring the role of microbial communities in plant adaptations to desert environments.</title>
        <authorList>
            <person name="Partida-Martinez L.P."/>
        </authorList>
    </citation>
    <scope>NUCLEOTIDE SEQUENCE [LARGE SCALE GENOMIC DNA]</scope>
    <source>
        <strain evidence="3">AT2.8</strain>
    </source>
</reference>
<dbReference type="PANTHER" id="PTHR18964:SF170">
    <property type="entry name" value="SUGAR KINASE"/>
    <property type="match status" value="1"/>
</dbReference>
<dbReference type="Pfam" id="PF00480">
    <property type="entry name" value="ROK"/>
    <property type="match status" value="1"/>
</dbReference>
<dbReference type="SUPFAM" id="SSF53067">
    <property type="entry name" value="Actin-like ATPase domain"/>
    <property type="match status" value="1"/>
</dbReference>
<sequence length="322" mass="35312">MTQKHYLTFDIGGSNLKYGLLNSAGTLIEKHRIPTPKQGLAQFMAEIQSIIEKYKDSIKGIAFSCPGKIDQYSQTIHFGGSLPFLDGVQLARELGEYYHIPISIENDGKSAALAELWQGNLKDVSNGAAIVLGTGIGGGVIINGELIQGTHFQAGELSFMINDKTQPDIQGLAGFNTSAVRMIETIAKELKFEDIDNGAAVFKEIKAGNPAAMKIFNRFCRNIAILILNIQSVVDLERFVIGGGISAQSLVVDTINHQYNQMLDEMPLVKQTLTRPEIINSKFHSDSNLYGALYRLLLQIDKLEYELLGDENVRSICTSSKG</sequence>
<evidence type="ECO:0000313" key="3">
    <source>
        <dbReference type="Proteomes" id="UP000548423"/>
    </source>
</evidence>
<dbReference type="InterPro" id="IPR000600">
    <property type="entry name" value="ROK"/>
</dbReference>
<organism evidence="2 3">
    <name type="scientific">Neobacillus niacini</name>
    <dbReference type="NCBI Taxonomy" id="86668"/>
    <lineage>
        <taxon>Bacteria</taxon>
        <taxon>Bacillati</taxon>
        <taxon>Bacillota</taxon>
        <taxon>Bacilli</taxon>
        <taxon>Bacillales</taxon>
        <taxon>Bacillaceae</taxon>
        <taxon>Neobacillus</taxon>
    </lineage>
</organism>
<dbReference type="AlphaFoldDB" id="A0A852T6K9"/>
<dbReference type="PANTHER" id="PTHR18964">
    <property type="entry name" value="ROK (REPRESSOR, ORF, KINASE) FAMILY"/>
    <property type="match status" value="1"/>
</dbReference>
<comment type="caution">
    <text evidence="2">The sequence shown here is derived from an EMBL/GenBank/DDBJ whole genome shotgun (WGS) entry which is preliminary data.</text>
</comment>
<proteinExistence type="inferred from homology"/>
<dbReference type="Proteomes" id="UP000548423">
    <property type="component" value="Unassembled WGS sequence"/>
</dbReference>
<dbReference type="EMBL" id="JACCBX010000002">
    <property type="protein sequence ID" value="NYE04400.1"/>
    <property type="molecule type" value="Genomic_DNA"/>
</dbReference>
<keyword evidence="2" id="KW-0418">Kinase</keyword>
<dbReference type="CDD" id="cd24152">
    <property type="entry name" value="ASKHA_NBD_ROK-like"/>
    <property type="match status" value="1"/>
</dbReference>
<protein>
    <submittedName>
        <fullName evidence="2">NBD/HSP70 family sugar kinase</fullName>
    </submittedName>
</protein>